<name>A0A8S2KSH0_9BILA</name>
<organism evidence="3 4">
    <name type="scientific">Rotaria magnacalcarata</name>
    <dbReference type="NCBI Taxonomy" id="392030"/>
    <lineage>
        <taxon>Eukaryota</taxon>
        <taxon>Metazoa</taxon>
        <taxon>Spiralia</taxon>
        <taxon>Gnathifera</taxon>
        <taxon>Rotifera</taxon>
        <taxon>Eurotatoria</taxon>
        <taxon>Bdelloidea</taxon>
        <taxon>Philodinida</taxon>
        <taxon>Philodinidae</taxon>
        <taxon>Rotaria</taxon>
    </lineage>
</organism>
<accession>A0A8S2KSH0</accession>
<evidence type="ECO:0000313" key="3">
    <source>
        <dbReference type="EMBL" id="CAF3867581.1"/>
    </source>
</evidence>
<gene>
    <name evidence="3" type="ORF">SMN809_LOCUS4897</name>
</gene>
<dbReference type="AlphaFoldDB" id="A0A8S2KSH0"/>
<dbReference type="EMBL" id="CAJOBI010001180">
    <property type="protein sequence ID" value="CAF3867581.1"/>
    <property type="molecule type" value="Genomic_DNA"/>
</dbReference>
<proteinExistence type="predicted"/>
<evidence type="ECO:0000259" key="2">
    <source>
        <dbReference type="PROSITE" id="PS50948"/>
    </source>
</evidence>
<feature type="signal peptide" evidence="1">
    <location>
        <begin position="1"/>
        <end position="20"/>
    </location>
</feature>
<comment type="caution">
    <text evidence="3">The sequence shown here is derived from an EMBL/GenBank/DDBJ whole genome shotgun (WGS) entry which is preliminary data.</text>
</comment>
<dbReference type="InterPro" id="IPR003609">
    <property type="entry name" value="Pan_app"/>
</dbReference>
<dbReference type="PROSITE" id="PS50948">
    <property type="entry name" value="PAN"/>
    <property type="match status" value="1"/>
</dbReference>
<dbReference type="Proteomes" id="UP000676336">
    <property type="component" value="Unassembled WGS sequence"/>
</dbReference>
<sequence>MSPRLLVMLIFIIIRLKVNFMLNFSSLNHIEDCFYEKRFDTSLNGYNDLHDHWISELDCLERCLRLKPQRCRSFEHWRSHRHGLCVRANISLSEHPSSIGTNLFVDYYEIDCRQDTKALYPYSNYVQKRQLIYQGCPIDPAVIHLPSEMDTSSTFYYSFYLYNILKEPIPFQIQCQILDHEEHPSVNHTGCSQLALVDNNDLSIIKDDKRHYSYILFRSSPVYVTRQLPLSFFEQDKSNAPSNYFNK</sequence>
<feature type="chain" id="PRO_5035722383" description="Apple domain-containing protein" evidence="1">
    <location>
        <begin position="21"/>
        <end position="247"/>
    </location>
</feature>
<feature type="domain" description="Apple" evidence="2">
    <location>
        <begin position="33"/>
        <end position="112"/>
    </location>
</feature>
<evidence type="ECO:0000256" key="1">
    <source>
        <dbReference type="SAM" id="SignalP"/>
    </source>
</evidence>
<keyword evidence="1" id="KW-0732">Signal</keyword>
<evidence type="ECO:0000313" key="4">
    <source>
        <dbReference type="Proteomes" id="UP000676336"/>
    </source>
</evidence>
<reference evidence="3" key="1">
    <citation type="submission" date="2021-02" db="EMBL/GenBank/DDBJ databases">
        <authorList>
            <person name="Nowell W R."/>
        </authorList>
    </citation>
    <scope>NUCLEOTIDE SEQUENCE</scope>
</reference>
<dbReference type="SUPFAM" id="SSF57414">
    <property type="entry name" value="Hairpin loop containing domain-like"/>
    <property type="match status" value="1"/>
</dbReference>
<protein>
    <recommendedName>
        <fullName evidence="2">Apple domain-containing protein</fullName>
    </recommendedName>
</protein>